<dbReference type="Gene3D" id="1.20.120.330">
    <property type="entry name" value="Nucleotidyltransferases domain 2"/>
    <property type="match status" value="1"/>
</dbReference>
<dbReference type="PANTHER" id="PTHR34849">
    <property type="entry name" value="SSL5025 PROTEIN"/>
    <property type="match status" value="1"/>
</dbReference>
<dbReference type="InterPro" id="IPR009057">
    <property type="entry name" value="Homeodomain-like_sf"/>
</dbReference>
<accession>A0A932FY53</accession>
<dbReference type="InterPro" id="IPR007842">
    <property type="entry name" value="HEPN_dom"/>
</dbReference>
<name>A0A932FY53_UNCTE</name>
<feature type="non-terminal residue" evidence="2">
    <location>
        <position position="1"/>
    </location>
</feature>
<dbReference type="EMBL" id="JACPRF010000435">
    <property type="protein sequence ID" value="MBI2878037.1"/>
    <property type="molecule type" value="Genomic_DNA"/>
</dbReference>
<dbReference type="Proteomes" id="UP000769766">
    <property type="component" value="Unassembled WGS sequence"/>
</dbReference>
<dbReference type="Gene3D" id="1.10.10.10">
    <property type="entry name" value="Winged helix-like DNA-binding domain superfamily/Winged helix DNA-binding domain"/>
    <property type="match status" value="1"/>
</dbReference>
<comment type="caution">
    <text evidence="2">The sequence shown here is derived from an EMBL/GenBank/DDBJ whole genome shotgun (WGS) entry which is preliminary data.</text>
</comment>
<dbReference type="SUPFAM" id="SSF81593">
    <property type="entry name" value="Nucleotidyltransferase substrate binding subunit/domain"/>
    <property type="match status" value="1"/>
</dbReference>
<dbReference type="PANTHER" id="PTHR34849:SF3">
    <property type="entry name" value="SSR2962 PROTEIN"/>
    <property type="match status" value="1"/>
</dbReference>
<evidence type="ECO:0000313" key="2">
    <source>
        <dbReference type="EMBL" id="MBI2878037.1"/>
    </source>
</evidence>
<dbReference type="Pfam" id="PF04255">
    <property type="entry name" value="DUF433"/>
    <property type="match status" value="1"/>
</dbReference>
<proteinExistence type="predicted"/>
<dbReference type="InterPro" id="IPR036388">
    <property type="entry name" value="WH-like_DNA-bd_sf"/>
</dbReference>
<gene>
    <name evidence="2" type="ORF">HYY20_14265</name>
</gene>
<organism evidence="2 3">
    <name type="scientific">Tectimicrobiota bacterium</name>
    <dbReference type="NCBI Taxonomy" id="2528274"/>
    <lineage>
        <taxon>Bacteria</taxon>
        <taxon>Pseudomonadati</taxon>
        <taxon>Nitrospinota/Tectimicrobiota group</taxon>
        <taxon>Candidatus Tectimicrobiota</taxon>
    </lineage>
</organism>
<sequence length="189" mass="20873">QQCVEKYLKALLVLQGIDFPKTHDLEKLVSLLPGEVHTSLTTEEQAMLTEYSLPYTFSRKVLRLAGKSRVSGFNDRDPNPIPKRLAVRGSPGQNGGKCPVVKFGGQNMTDQKLLKRITVRPEVFGGKPIVRNMRISVELILSLLAQGVTPEAILEDYPDLELDDIRACIAYAHAVIAHDTLDAVSVIEP</sequence>
<dbReference type="SUPFAM" id="SSF46689">
    <property type="entry name" value="Homeodomain-like"/>
    <property type="match status" value="1"/>
</dbReference>
<evidence type="ECO:0000259" key="1">
    <source>
        <dbReference type="Pfam" id="PF05168"/>
    </source>
</evidence>
<dbReference type="Pfam" id="PF05168">
    <property type="entry name" value="HEPN"/>
    <property type="match status" value="1"/>
</dbReference>
<feature type="domain" description="HEPN" evidence="1">
    <location>
        <begin position="1"/>
        <end position="40"/>
    </location>
</feature>
<protein>
    <submittedName>
        <fullName evidence="2">DUF433 domain-containing protein</fullName>
    </submittedName>
</protein>
<evidence type="ECO:0000313" key="3">
    <source>
        <dbReference type="Proteomes" id="UP000769766"/>
    </source>
</evidence>
<reference evidence="2" key="1">
    <citation type="submission" date="2020-07" db="EMBL/GenBank/DDBJ databases">
        <title>Huge and variable diversity of episymbiotic CPR bacteria and DPANN archaea in groundwater ecosystems.</title>
        <authorList>
            <person name="He C.Y."/>
            <person name="Keren R."/>
            <person name="Whittaker M."/>
            <person name="Farag I.F."/>
            <person name="Doudna J."/>
            <person name="Cate J.H.D."/>
            <person name="Banfield J.F."/>
        </authorList>
    </citation>
    <scope>NUCLEOTIDE SEQUENCE</scope>
    <source>
        <strain evidence="2">NC_groundwater_672_Ag_B-0.1um_62_36</strain>
    </source>
</reference>
<dbReference type="InterPro" id="IPR007367">
    <property type="entry name" value="DUF433"/>
</dbReference>
<dbReference type="AlphaFoldDB" id="A0A932FY53"/>